<feature type="transmembrane region" description="Helical" evidence="1">
    <location>
        <begin position="52"/>
        <end position="76"/>
    </location>
</feature>
<keyword evidence="1" id="KW-1133">Transmembrane helix</keyword>
<evidence type="ECO:0000256" key="1">
    <source>
        <dbReference type="SAM" id="Phobius"/>
    </source>
</evidence>
<name>A0A087DTB3_9BIFI</name>
<feature type="transmembrane region" description="Helical" evidence="1">
    <location>
        <begin position="23"/>
        <end position="40"/>
    </location>
</feature>
<keyword evidence="1" id="KW-0812">Transmembrane</keyword>
<organism evidence="2 3">
    <name type="scientific">Bifidobacterium subtile</name>
    <dbReference type="NCBI Taxonomy" id="77635"/>
    <lineage>
        <taxon>Bacteria</taxon>
        <taxon>Bacillati</taxon>
        <taxon>Actinomycetota</taxon>
        <taxon>Actinomycetes</taxon>
        <taxon>Bifidobacteriales</taxon>
        <taxon>Bifidobacteriaceae</taxon>
        <taxon>Bifidobacterium</taxon>
    </lineage>
</organism>
<sequence length="102" mass="10759">MDLFAALGSMLSGACMLLVSWPLPARLGLLAALLFASAFARQMSRSSRYEAMRLACALLAAACWLLTGVLVLVFMAEGWQALYALVPHALPSLPLPVPGLAA</sequence>
<comment type="caution">
    <text evidence="2">The sequence shown here is derived from an EMBL/GenBank/DDBJ whole genome shotgun (WGS) entry which is preliminary data.</text>
</comment>
<dbReference type="AlphaFoldDB" id="A0A087DTB3"/>
<dbReference type="EMBL" id="JGZR01000017">
    <property type="protein sequence ID" value="KFI98763.1"/>
    <property type="molecule type" value="Genomic_DNA"/>
</dbReference>
<gene>
    <name evidence="2" type="ORF">BISU_2309</name>
</gene>
<reference evidence="2 3" key="1">
    <citation type="submission" date="2014-03" db="EMBL/GenBank/DDBJ databases">
        <title>Genomics of Bifidobacteria.</title>
        <authorList>
            <person name="Ventura M."/>
            <person name="Milani C."/>
            <person name="Lugli G.A."/>
        </authorList>
    </citation>
    <scope>NUCLEOTIDE SEQUENCE [LARGE SCALE GENOMIC DNA]</scope>
    <source>
        <strain evidence="2 3">LMG 11597</strain>
    </source>
</reference>
<evidence type="ECO:0000313" key="3">
    <source>
        <dbReference type="Proteomes" id="UP000029055"/>
    </source>
</evidence>
<keyword evidence="3" id="KW-1185">Reference proteome</keyword>
<dbReference type="Proteomes" id="UP000029055">
    <property type="component" value="Unassembled WGS sequence"/>
</dbReference>
<evidence type="ECO:0000313" key="2">
    <source>
        <dbReference type="EMBL" id="KFI98763.1"/>
    </source>
</evidence>
<accession>A0A087DTB3</accession>
<protein>
    <submittedName>
        <fullName evidence="2">Uncharacterized protein</fullName>
    </submittedName>
</protein>
<dbReference type="STRING" id="77635.BISU_2309"/>
<keyword evidence="1" id="KW-0472">Membrane</keyword>
<proteinExistence type="predicted"/>